<comment type="caution">
    <text evidence="8">The sequence shown here is derived from an EMBL/GenBank/DDBJ whole genome shotgun (WGS) entry which is preliminary data.</text>
</comment>
<evidence type="ECO:0000256" key="2">
    <source>
        <dbReference type="ARBA" id="ARBA00022692"/>
    </source>
</evidence>
<organism evidence="8 9">
    <name type="scientific">Neonectria magnoliae</name>
    <dbReference type="NCBI Taxonomy" id="2732573"/>
    <lineage>
        <taxon>Eukaryota</taxon>
        <taxon>Fungi</taxon>
        <taxon>Dikarya</taxon>
        <taxon>Ascomycota</taxon>
        <taxon>Pezizomycotina</taxon>
        <taxon>Sordariomycetes</taxon>
        <taxon>Hypocreomycetidae</taxon>
        <taxon>Hypocreales</taxon>
        <taxon>Nectriaceae</taxon>
        <taxon>Neonectria</taxon>
    </lineage>
</organism>
<proteinExistence type="inferred from homology"/>
<evidence type="ECO:0000256" key="4">
    <source>
        <dbReference type="ARBA" id="ARBA00023136"/>
    </source>
</evidence>
<name>A0ABR1H849_9HYPO</name>
<dbReference type="PANTHER" id="PTHR33048">
    <property type="entry name" value="PTH11-LIKE INTEGRAL MEMBRANE PROTEIN (AFU_ORTHOLOGUE AFUA_5G11245)"/>
    <property type="match status" value="1"/>
</dbReference>
<dbReference type="InterPro" id="IPR052337">
    <property type="entry name" value="SAT4-like"/>
</dbReference>
<feature type="transmembrane region" description="Helical" evidence="6">
    <location>
        <begin position="219"/>
        <end position="239"/>
    </location>
</feature>
<comment type="similarity">
    <text evidence="5">Belongs to the SAT4 family.</text>
</comment>
<keyword evidence="9" id="KW-1185">Reference proteome</keyword>
<feature type="transmembrane region" description="Helical" evidence="6">
    <location>
        <begin position="99"/>
        <end position="125"/>
    </location>
</feature>
<sequence length="332" mass="37067">MESLMTKNATLSYCGTPIRHNPIDYTAISAAFAIVSGLLVALRFAFKISTKFHLGPDDWFTLTAAIASIPLTTLAIYGISSNGLGHDIWTLSFSEINNFGKYFLVMEVIYFAEITLLKIAMLFFYLRIFSSPCVRRLLWGTIIFNIVFGAAFVVVAVLVQCKPVSYYWQMWDDEHERQCLNQNAIAWSNAAISIALDLWMLAIPLSQIRGLHLTWRRKIGVGVMFLVGTFVTIVSILRLRSLVQFGAQSKNPTWEYHDVAVWSTIEINVGIICNCMPSLRLVLLRIFPGLVGPISKGSAEKEAKIQYGELLSSLQVGGDHAKHDFYGGILGK</sequence>
<evidence type="ECO:0000259" key="7">
    <source>
        <dbReference type="Pfam" id="PF20684"/>
    </source>
</evidence>
<dbReference type="EMBL" id="JAZAVK010000189">
    <property type="protein sequence ID" value="KAK7417294.1"/>
    <property type="molecule type" value="Genomic_DNA"/>
</dbReference>
<keyword evidence="4 6" id="KW-0472">Membrane</keyword>
<comment type="subcellular location">
    <subcellularLocation>
        <location evidence="1">Membrane</location>
        <topology evidence="1">Multi-pass membrane protein</topology>
    </subcellularLocation>
</comment>
<dbReference type="Proteomes" id="UP001498421">
    <property type="component" value="Unassembled WGS sequence"/>
</dbReference>
<keyword evidence="2 6" id="KW-0812">Transmembrane</keyword>
<evidence type="ECO:0000313" key="9">
    <source>
        <dbReference type="Proteomes" id="UP001498421"/>
    </source>
</evidence>
<protein>
    <recommendedName>
        <fullName evidence="7">Rhodopsin domain-containing protein</fullName>
    </recommendedName>
</protein>
<evidence type="ECO:0000256" key="5">
    <source>
        <dbReference type="ARBA" id="ARBA00038359"/>
    </source>
</evidence>
<dbReference type="InterPro" id="IPR049326">
    <property type="entry name" value="Rhodopsin_dom_fungi"/>
</dbReference>
<feature type="domain" description="Rhodopsin" evidence="7">
    <location>
        <begin position="42"/>
        <end position="283"/>
    </location>
</feature>
<dbReference type="Pfam" id="PF20684">
    <property type="entry name" value="Fung_rhodopsin"/>
    <property type="match status" value="1"/>
</dbReference>
<evidence type="ECO:0000256" key="3">
    <source>
        <dbReference type="ARBA" id="ARBA00022989"/>
    </source>
</evidence>
<feature type="transmembrane region" description="Helical" evidence="6">
    <location>
        <begin position="184"/>
        <end position="207"/>
    </location>
</feature>
<feature type="transmembrane region" description="Helical" evidence="6">
    <location>
        <begin position="137"/>
        <end position="159"/>
    </location>
</feature>
<evidence type="ECO:0000256" key="1">
    <source>
        <dbReference type="ARBA" id="ARBA00004141"/>
    </source>
</evidence>
<gene>
    <name evidence="8" type="ORF">QQZ08_011674</name>
</gene>
<keyword evidence="3 6" id="KW-1133">Transmembrane helix</keyword>
<accession>A0ABR1H849</accession>
<feature type="transmembrane region" description="Helical" evidence="6">
    <location>
        <begin position="25"/>
        <end position="46"/>
    </location>
</feature>
<feature type="transmembrane region" description="Helical" evidence="6">
    <location>
        <begin position="58"/>
        <end position="79"/>
    </location>
</feature>
<evidence type="ECO:0000256" key="6">
    <source>
        <dbReference type="SAM" id="Phobius"/>
    </source>
</evidence>
<evidence type="ECO:0000313" key="8">
    <source>
        <dbReference type="EMBL" id="KAK7417294.1"/>
    </source>
</evidence>
<dbReference type="PANTHER" id="PTHR33048:SF143">
    <property type="entry name" value="EXTRACELLULAR MEMBRANE PROTEIN CFEM DOMAIN-CONTAINING PROTEIN-RELATED"/>
    <property type="match status" value="1"/>
</dbReference>
<reference evidence="8 9" key="1">
    <citation type="journal article" date="2025" name="Microbiol. Resour. Announc.">
        <title>Draft genome sequences for Neonectria magnoliae and Neonectria punicea, canker pathogens of Liriodendron tulipifera and Acer saccharum in West Virginia.</title>
        <authorList>
            <person name="Petronek H.M."/>
            <person name="Kasson M.T."/>
            <person name="Metheny A.M."/>
            <person name="Stauder C.M."/>
            <person name="Lovett B."/>
            <person name="Lynch S.C."/>
            <person name="Garnas J.R."/>
            <person name="Kasson L.R."/>
            <person name="Stajich J.E."/>
        </authorList>
    </citation>
    <scope>NUCLEOTIDE SEQUENCE [LARGE SCALE GENOMIC DNA]</scope>
    <source>
        <strain evidence="8 9">NRRL 64651</strain>
    </source>
</reference>